<keyword evidence="13" id="KW-1133">Transmembrane helix</keyword>
<dbReference type="GO" id="GO:0020037">
    <property type="term" value="F:heme binding"/>
    <property type="evidence" value="ECO:0007669"/>
    <property type="project" value="InterPro"/>
</dbReference>
<evidence type="ECO:0000256" key="6">
    <source>
        <dbReference type="ARBA" id="ARBA00022723"/>
    </source>
</evidence>
<evidence type="ECO:0000256" key="2">
    <source>
        <dbReference type="ARBA" id="ARBA00004174"/>
    </source>
</evidence>
<evidence type="ECO:0000256" key="12">
    <source>
        <dbReference type="ARBA" id="ARBA00023136"/>
    </source>
</evidence>
<keyword evidence="13" id="KW-0812">Transmembrane</keyword>
<dbReference type="GO" id="GO:0005789">
    <property type="term" value="C:endoplasmic reticulum membrane"/>
    <property type="evidence" value="ECO:0007669"/>
    <property type="project" value="UniProtKB-SubCell"/>
</dbReference>
<proteinExistence type="inferred from homology"/>
<dbReference type="AlphaFoldDB" id="A0A443RU24"/>
<dbReference type="GO" id="GO:0016705">
    <property type="term" value="F:oxidoreductase activity, acting on paired donors, with incorporation or reduction of molecular oxygen"/>
    <property type="evidence" value="ECO:0007669"/>
    <property type="project" value="InterPro"/>
</dbReference>
<evidence type="ECO:0000256" key="13">
    <source>
        <dbReference type="SAM" id="Phobius"/>
    </source>
</evidence>
<dbReference type="InterPro" id="IPR050476">
    <property type="entry name" value="Insect_CytP450_Detox"/>
</dbReference>
<evidence type="ECO:0000256" key="11">
    <source>
        <dbReference type="ARBA" id="ARBA00023033"/>
    </source>
</evidence>
<comment type="similarity">
    <text evidence="4">Belongs to the cytochrome P450 family.</text>
</comment>
<dbReference type="GO" id="GO:0004497">
    <property type="term" value="F:monooxygenase activity"/>
    <property type="evidence" value="ECO:0007669"/>
    <property type="project" value="UniProtKB-KW"/>
</dbReference>
<dbReference type="OrthoDB" id="6501435at2759"/>
<comment type="cofactor">
    <cofactor evidence="1">
        <name>heme</name>
        <dbReference type="ChEBI" id="CHEBI:30413"/>
    </cofactor>
</comment>
<evidence type="ECO:0000313" key="15">
    <source>
        <dbReference type="Proteomes" id="UP000288716"/>
    </source>
</evidence>
<dbReference type="PANTHER" id="PTHR24292:SF54">
    <property type="entry name" value="CYP9F3-RELATED"/>
    <property type="match status" value="1"/>
</dbReference>
<keyword evidence="10" id="KW-0408">Iron</keyword>
<evidence type="ECO:0000256" key="10">
    <source>
        <dbReference type="ARBA" id="ARBA00023004"/>
    </source>
</evidence>
<keyword evidence="8" id="KW-0492">Microsome</keyword>
<dbReference type="GO" id="GO:0005506">
    <property type="term" value="F:iron ion binding"/>
    <property type="evidence" value="ECO:0007669"/>
    <property type="project" value="InterPro"/>
</dbReference>
<feature type="non-terminal residue" evidence="14">
    <location>
        <position position="239"/>
    </location>
</feature>
<keyword evidence="12 13" id="KW-0472">Membrane</keyword>
<evidence type="ECO:0000256" key="4">
    <source>
        <dbReference type="ARBA" id="ARBA00010617"/>
    </source>
</evidence>
<dbReference type="SUPFAM" id="SSF48264">
    <property type="entry name" value="Cytochrome P450"/>
    <property type="match status" value="1"/>
</dbReference>
<dbReference type="InterPro" id="IPR002402">
    <property type="entry name" value="Cyt_P450_E_grp-II"/>
</dbReference>
<protein>
    <submittedName>
        <fullName evidence="14">Uncharacterized protein</fullName>
    </submittedName>
</protein>
<evidence type="ECO:0000313" key="14">
    <source>
        <dbReference type="EMBL" id="RWS18740.1"/>
    </source>
</evidence>
<name>A0A443RU24_9ACAR</name>
<gene>
    <name evidence="14" type="ORF">B4U80_08632</name>
</gene>
<dbReference type="Proteomes" id="UP000288716">
    <property type="component" value="Unassembled WGS sequence"/>
</dbReference>
<dbReference type="PRINTS" id="PR00464">
    <property type="entry name" value="EP450II"/>
</dbReference>
<dbReference type="Gene3D" id="1.10.630.10">
    <property type="entry name" value="Cytochrome P450"/>
    <property type="match status" value="1"/>
</dbReference>
<feature type="transmembrane region" description="Helical" evidence="13">
    <location>
        <begin position="187"/>
        <end position="214"/>
    </location>
</feature>
<dbReference type="PANTHER" id="PTHR24292">
    <property type="entry name" value="CYTOCHROME P450"/>
    <property type="match status" value="1"/>
</dbReference>
<keyword evidence="6" id="KW-0479">Metal-binding</keyword>
<comment type="subcellular location">
    <subcellularLocation>
        <location evidence="3">Endoplasmic reticulum membrane</location>
        <topology evidence="3">Peripheral membrane protein</topology>
    </subcellularLocation>
    <subcellularLocation>
        <location evidence="2">Microsome membrane</location>
        <topology evidence="2">Peripheral membrane protein</topology>
    </subcellularLocation>
</comment>
<keyword evidence="5" id="KW-0349">Heme</keyword>
<keyword evidence="7" id="KW-0256">Endoplasmic reticulum</keyword>
<evidence type="ECO:0000256" key="8">
    <source>
        <dbReference type="ARBA" id="ARBA00022848"/>
    </source>
</evidence>
<dbReference type="EMBL" id="NCKV01035078">
    <property type="protein sequence ID" value="RWS18740.1"/>
    <property type="molecule type" value="Genomic_DNA"/>
</dbReference>
<sequence length="239" mass="27211">MVIDAKPLKHSLLALTGETWKNVRKIVSPTFSQNKVNATAIKDLVEQCVDQLISEIEKEGSKGKHFNVDVLEKLQAFTLDVISKTALEIETDVYEKNNELMNAVRDFFEHAWNPVVETVLLVDFLKPIVEFIVKFISMGKMTDMVVKHLTNKVNHICTGQIDNNNKKNFLRSMITHCANGDITADEFIANLFLIILAGYETTANGITYLLYLLAENKEIQRTLREEIETNGQESEYIEM</sequence>
<dbReference type="Pfam" id="PF00067">
    <property type="entry name" value="p450"/>
    <property type="match status" value="1"/>
</dbReference>
<organism evidence="14 15">
    <name type="scientific">Leptotrombidium deliense</name>
    <dbReference type="NCBI Taxonomy" id="299467"/>
    <lineage>
        <taxon>Eukaryota</taxon>
        <taxon>Metazoa</taxon>
        <taxon>Ecdysozoa</taxon>
        <taxon>Arthropoda</taxon>
        <taxon>Chelicerata</taxon>
        <taxon>Arachnida</taxon>
        <taxon>Acari</taxon>
        <taxon>Acariformes</taxon>
        <taxon>Trombidiformes</taxon>
        <taxon>Prostigmata</taxon>
        <taxon>Anystina</taxon>
        <taxon>Parasitengona</taxon>
        <taxon>Trombiculoidea</taxon>
        <taxon>Trombiculidae</taxon>
        <taxon>Leptotrombidium</taxon>
    </lineage>
</organism>
<evidence type="ECO:0000256" key="5">
    <source>
        <dbReference type="ARBA" id="ARBA00022617"/>
    </source>
</evidence>
<evidence type="ECO:0000256" key="9">
    <source>
        <dbReference type="ARBA" id="ARBA00023002"/>
    </source>
</evidence>
<accession>A0A443RU24</accession>
<evidence type="ECO:0000256" key="7">
    <source>
        <dbReference type="ARBA" id="ARBA00022824"/>
    </source>
</evidence>
<dbReference type="VEuPathDB" id="VectorBase:LDEU013300"/>
<dbReference type="InterPro" id="IPR036396">
    <property type="entry name" value="Cyt_P450_sf"/>
</dbReference>
<keyword evidence="11" id="KW-0503">Monooxygenase</keyword>
<evidence type="ECO:0000256" key="3">
    <source>
        <dbReference type="ARBA" id="ARBA00004406"/>
    </source>
</evidence>
<reference evidence="14 15" key="1">
    <citation type="journal article" date="2018" name="Gigascience">
        <title>Genomes of trombidid mites reveal novel predicted allergens and laterally-transferred genes associated with secondary metabolism.</title>
        <authorList>
            <person name="Dong X."/>
            <person name="Chaisiri K."/>
            <person name="Xia D."/>
            <person name="Armstrong S.D."/>
            <person name="Fang Y."/>
            <person name="Donnelly M.J."/>
            <person name="Kadowaki T."/>
            <person name="McGarry J.W."/>
            <person name="Darby A.C."/>
            <person name="Makepeace B.L."/>
        </authorList>
    </citation>
    <scope>NUCLEOTIDE SEQUENCE [LARGE SCALE GENOMIC DNA]</scope>
    <source>
        <strain evidence="14">UoL-UT</strain>
    </source>
</reference>
<comment type="caution">
    <text evidence="14">The sequence shown here is derived from an EMBL/GenBank/DDBJ whole genome shotgun (WGS) entry which is preliminary data.</text>
</comment>
<dbReference type="InterPro" id="IPR001128">
    <property type="entry name" value="Cyt_P450"/>
</dbReference>
<keyword evidence="15" id="KW-1185">Reference proteome</keyword>
<keyword evidence="9" id="KW-0560">Oxidoreductase</keyword>
<evidence type="ECO:0000256" key="1">
    <source>
        <dbReference type="ARBA" id="ARBA00001971"/>
    </source>
</evidence>
<dbReference type="STRING" id="299467.A0A443RU24"/>